<dbReference type="EMBL" id="JAWZYT010002866">
    <property type="protein sequence ID" value="KAK4301437.1"/>
    <property type="molecule type" value="Genomic_DNA"/>
</dbReference>
<dbReference type="AlphaFoldDB" id="A0AAE1P5Z1"/>
<evidence type="ECO:0000313" key="3">
    <source>
        <dbReference type="EMBL" id="KAK4306428.1"/>
    </source>
</evidence>
<name>A0AAE1P5Z1_9EUCA</name>
<keyword evidence="4" id="KW-1185">Reference proteome</keyword>
<gene>
    <name evidence="3" type="ORF">Pmani_021743</name>
    <name evidence="2" type="ORF">Pmani_026422</name>
</gene>
<evidence type="ECO:0000313" key="4">
    <source>
        <dbReference type="Proteomes" id="UP001292094"/>
    </source>
</evidence>
<dbReference type="EMBL" id="JAWZYT010002134">
    <property type="protein sequence ID" value="KAK4306428.1"/>
    <property type="molecule type" value="Genomic_DNA"/>
</dbReference>
<proteinExistence type="predicted"/>
<feature type="signal peptide" evidence="1">
    <location>
        <begin position="1"/>
        <end position="28"/>
    </location>
</feature>
<organism evidence="2 4">
    <name type="scientific">Petrolisthes manimaculis</name>
    <dbReference type="NCBI Taxonomy" id="1843537"/>
    <lineage>
        <taxon>Eukaryota</taxon>
        <taxon>Metazoa</taxon>
        <taxon>Ecdysozoa</taxon>
        <taxon>Arthropoda</taxon>
        <taxon>Crustacea</taxon>
        <taxon>Multicrustacea</taxon>
        <taxon>Malacostraca</taxon>
        <taxon>Eumalacostraca</taxon>
        <taxon>Eucarida</taxon>
        <taxon>Decapoda</taxon>
        <taxon>Pleocyemata</taxon>
        <taxon>Anomura</taxon>
        <taxon>Galatheoidea</taxon>
        <taxon>Porcellanidae</taxon>
        <taxon>Petrolisthes</taxon>
    </lineage>
</organism>
<comment type="caution">
    <text evidence="2">The sequence shown here is derived from an EMBL/GenBank/DDBJ whole genome shotgun (WGS) entry which is preliminary data.</text>
</comment>
<accession>A0AAE1P5Z1</accession>
<feature type="chain" id="PRO_5042442934" evidence="1">
    <location>
        <begin position="29"/>
        <end position="75"/>
    </location>
</feature>
<protein>
    <submittedName>
        <fullName evidence="2">Uncharacterized protein</fullName>
    </submittedName>
</protein>
<sequence>MVIERRLRRLRRIPTFLALVGLFVVALTIESVEEGATESWDDLIAQLNPQDLCWTSEEFKLIDSCQPCSGLTQPV</sequence>
<evidence type="ECO:0000256" key="1">
    <source>
        <dbReference type="SAM" id="SignalP"/>
    </source>
</evidence>
<keyword evidence="1" id="KW-0732">Signal</keyword>
<reference evidence="2" key="1">
    <citation type="submission" date="2023-11" db="EMBL/GenBank/DDBJ databases">
        <title>Genome assemblies of two species of porcelain crab, Petrolisthes cinctipes and Petrolisthes manimaculis (Anomura: Porcellanidae).</title>
        <authorList>
            <person name="Angst P."/>
        </authorList>
    </citation>
    <scope>NUCLEOTIDE SEQUENCE</scope>
    <source>
        <strain evidence="2">PB745_02</strain>
        <tissue evidence="2">Gill</tissue>
    </source>
</reference>
<dbReference type="Proteomes" id="UP001292094">
    <property type="component" value="Unassembled WGS sequence"/>
</dbReference>
<evidence type="ECO:0000313" key="2">
    <source>
        <dbReference type="EMBL" id="KAK4301437.1"/>
    </source>
</evidence>